<evidence type="ECO:0000313" key="2">
    <source>
        <dbReference type="Proteomes" id="UP000190027"/>
    </source>
</evidence>
<keyword evidence="2" id="KW-1185">Reference proteome</keyword>
<gene>
    <name evidence="1" type="ORF">SAMN02745704_01514</name>
</gene>
<dbReference type="AlphaFoldDB" id="A0A1T4WY21"/>
<dbReference type="Proteomes" id="UP000190027">
    <property type="component" value="Unassembled WGS sequence"/>
</dbReference>
<protein>
    <submittedName>
        <fullName evidence="1">Ligand-binding SRPBCC domain-containing protein</fullName>
    </submittedName>
</protein>
<proteinExistence type="predicted"/>
<evidence type="ECO:0000313" key="1">
    <source>
        <dbReference type="EMBL" id="SKA82149.1"/>
    </source>
</evidence>
<dbReference type="InterPro" id="IPR023393">
    <property type="entry name" value="START-like_dom_sf"/>
</dbReference>
<sequence>MVHRIHRIHRIQTLPVTPDKAWDFFSDPCNLARITPPWMDFRIVSGCADHTYPGQIIEYRVRPFPLVRLGWLTEITQARSPVFFVDEQRRGPYAFWHHQHHFAAVENGAAVRMTDLVHWALPWYALPVRALVRRRLRIIFDYRQHALERLLGRAEQGEDACRA</sequence>
<dbReference type="EMBL" id="FUYC01000005">
    <property type="protein sequence ID" value="SKA82149.1"/>
    <property type="molecule type" value="Genomic_DNA"/>
</dbReference>
<dbReference type="CDD" id="cd07820">
    <property type="entry name" value="SRPBCC_3"/>
    <property type="match status" value="1"/>
</dbReference>
<dbReference type="OrthoDB" id="9801773at2"/>
<dbReference type="SUPFAM" id="SSF55961">
    <property type="entry name" value="Bet v1-like"/>
    <property type="match status" value="1"/>
</dbReference>
<name>A0A1T4WY21_9BACT</name>
<reference evidence="1 2" key="1">
    <citation type="submission" date="2017-02" db="EMBL/GenBank/DDBJ databases">
        <authorList>
            <person name="Peterson S.W."/>
        </authorList>
    </citation>
    <scope>NUCLEOTIDE SEQUENCE [LARGE SCALE GENOMIC DNA]</scope>
    <source>
        <strain evidence="1 2">DSM 16080</strain>
    </source>
</reference>
<dbReference type="STRING" id="1121449.SAMN02745704_01514"/>
<dbReference type="RefSeq" id="WP_078717081.1">
    <property type="nucleotide sequence ID" value="NZ_FUYC01000005.1"/>
</dbReference>
<accession>A0A1T4WY21</accession>
<dbReference type="Gene3D" id="3.30.530.20">
    <property type="match status" value="1"/>
</dbReference>
<organism evidence="1 2">
    <name type="scientific">Paucidesulfovibrio gracilis DSM 16080</name>
    <dbReference type="NCBI Taxonomy" id="1121449"/>
    <lineage>
        <taxon>Bacteria</taxon>
        <taxon>Pseudomonadati</taxon>
        <taxon>Thermodesulfobacteriota</taxon>
        <taxon>Desulfovibrionia</taxon>
        <taxon>Desulfovibrionales</taxon>
        <taxon>Desulfovibrionaceae</taxon>
        <taxon>Paucidesulfovibrio</taxon>
    </lineage>
</organism>